<dbReference type="Gene3D" id="2.60.40.10">
    <property type="entry name" value="Immunoglobulins"/>
    <property type="match status" value="1"/>
</dbReference>
<feature type="region of interest" description="Disordered" evidence="1">
    <location>
        <begin position="52"/>
        <end position="78"/>
    </location>
</feature>
<dbReference type="AlphaFoldDB" id="F2JKU5"/>
<proteinExistence type="predicted"/>
<sequence length="736" mass="81237">MKRKLNCLIVAVSLLLSNNVVWGAETTITVPQTVTATENTNEENQLEVLTEQEITPEQEASPQPTEEPSLPSEEPEQPSYIKGDQIILTLDKNTATVNGNPYTLNTAPIAIEGRTYLPLRFIVDQVLQAELKWEPEKGTITVTKEGKEIVVTIGQTTALVDGVAVNLDAPPIVKNGSTLLPLRFMSDHFNISITYDKATKMITLTGPDKGPNTKPIAGFTFSKPSYVAGQVVSATSTSYDPDGHKLVDKLWSVVGEKTLTNKELSNMFKTPRAGVYTIGLQVQDQYGLWSDWTYQEITILPNEAPVITYLGTEKKEYAQGEDIRYQFFYNNEDWEAITNQKWTYRKEGEPVSKAILGKPDALFTEGTYIISLQLDDAYGNRSELVETSVHITDEVVKKELAFRFTEGHVGDIIDNYQGFNYRDYKDIEVLNKTTVPGTMLMSDSPEVVSREGILYRDSIKGAGRILLHHINNFSEMSTMGGNKRLVIVAENKTAVPVTVNLSNKTIRGPVNDILYLGQKMLNDYLTGSGTETITLAPGEKQYIYDSGTKWIKGSCISGLMDVNTTGDVTFTIASVSAWSTLSSMDGMELFLKEVHPRGTFDTTGINYSIVLDGSIPEKLLIGTGEEEWVKGYDALSNEPAQNKGNFGVSYYITITAKEDTGIILNPRADMFRGAIEWQNMGVYNIPTVGNIYSNTAKAVSLGTIKAGETKTIEYMLPNGSSAPVLLGFIPASYWDN</sequence>
<accession>F2JKU5</accession>
<organism evidence="4 5">
    <name type="scientific">Cellulosilyticum lentocellum (strain ATCC 49066 / DSM 5427 / NCIMB 11756 / RHM5)</name>
    <name type="common">Clostridium lentocellum</name>
    <dbReference type="NCBI Taxonomy" id="642492"/>
    <lineage>
        <taxon>Bacteria</taxon>
        <taxon>Bacillati</taxon>
        <taxon>Bacillota</taxon>
        <taxon>Clostridia</taxon>
        <taxon>Lachnospirales</taxon>
        <taxon>Cellulosilyticaceae</taxon>
        <taxon>Cellulosilyticum</taxon>
    </lineage>
</organism>
<dbReference type="eggNOG" id="COG3291">
    <property type="taxonomic scope" value="Bacteria"/>
</dbReference>
<keyword evidence="5" id="KW-1185">Reference proteome</keyword>
<dbReference type="EMBL" id="CP002582">
    <property type="protein sequence ID" value="ADZ83348.1"/>
    <property type="molecule type" value="Genomic_DNA"/>
</dbReference>
<evidence type="ECO:0000313" key="4">
    <source>
        <dbReference type="EMBL" id="ADZ83348.1"/>
    </source>
</evidence>
<dbReference type="Pfam" id="PF07833">
    <property type="entry name" value="Cu_amine_oxidN1"/>
    <property type="match status" value="2"/>
</dbReference>
<dbReference type="InterPro" id="IPR036582">
    <property type="entry name" value="Mao_N_sf"/>
</dbReference>
<dbReference type="RefSeq" id="WP_013656645.1">
    <property type="nucleotide sequence ID" value="NC_015275.1"/>
</dbReference>
<protein>
    <submittedName>
        <fullName evidence="4">Copper amine oxidase-like domain-containing protein</fullName>
    </submittedName>
</protein>
<name>F2JKU5_CELLD</name>
<evidence type="ECO:0000256" key="1">
    <source>
        <dbReference type="SAM" id="MobiDB-lite"/>
    </source>
</evidence>
<dbReference type="InterPro" id="IPR012854">
    <property type="entry name" value="Cu_amine_oxidase-like_N"/>
</dbReference>
<reference evidence="4 5" key="1">
    <citation type="journal article" date="2011" name="J. Bacteriol.">
        <title>Complete genome sequence of the cellulose-degrading bacterium Cellulosilyticum lentocellum.</title>
        <authorList>
            <consortium name="US DOE Joint Genome Institute"/>
            <person name="Miller D.A."/>
            <person name="Suen G."/>
            <person name="Bruce D."/>
            <person name="Copeland A."/>
            <person name="Cheng J.F."/>
            <person name="Detter C."/>
            <person name="Goodwin L.A."/>
            <person name="Han C.S."/>
            <person name="Hauser L.J."/>
            <person name="Land M.L."/>
            <person name="Lapidus A."/>
            <person name="Lucas S."/>
            <person name="Meincke L."/>
            <person name="Pitluck S."/>
            <person name="Tapia R."/>
            <person name="Teshima H."/>
            <person name="Woyke T."/>
            <person name="Fox B.G."/>
            <person name="Angert E.R."/>
            <person name="Currie C.R."/>
        </authorList>
    </citation>
    <scope>NUCLEOTIDE SEQUENCE [LARGE SCALE GENOMIC DNA]</scope>
    <source>
        <strain evidence="5">ATCC 49066 / DSM 5427 / NCIMB 11756 / RHM5</strain>
    </source>
</reference>
<feature type="compositionally biased region" description="Low complexity" evidence="1">
    <location>
        <begin position="61"/>
        <end position="72"/>
    </location>
</feature>
<dbReference type="InterPro" id="IPR035986">
    <property type="entry name" value="PKD_dom_sf"/>
</dbReference>
<gene>
    <name evidence="4" type="ordered locus">Clole_1623</name>
</gene>
<evidence type="ECO:0000313" key="5">
    <source>
        <dbReference type="Proteomes" id="UP000008467"/>
    </source>
</evidence>
<dbReference type="STRING" id="642492.Clole_1623"/>
<feature type="chain" id="PRO_5003284236" evidence="2">
    <location>
        <begin position="24"/>
        <end position="736"/>
    </location>
</feature>
<dbReference type="HOGENOM" id="CLU_014753_0_0_9"/>
<feature type="domain" description="Copper amine oxidase-like N-terminal" evidence="3">
    <location>
        <begin position="127"/>
        <end position="203"/>
    </location>
</feature>
<keyword evidence="2" id="KW-0732">Signal</keyword>
<dbReference type="InterPro" id="IPR013783">
    <property type="entry name" value="Ig-like_fold"/>
</dbReference>
<dbReference type="Proteomes" id="UP000008467">
    <property type="component" value="Chromosome"/>
</dbReference>
<evidence type="ECO:0000256" key="2">
    <source>
        <dbReference type="SAM" id="SignalP"/>
    </source>
</evidence>
<dbReference type="SUPFAM" id="SSF49299">
    <property type="entry name" value="PKD domain"/>
    <property type="match status" value="1"/>
</dbReference>
<dbReference type="SUPFAM" id="SSF55383">
    <property type="entry name" value="Copper amine oxidase, domain N"/>
    <property type="match status" value="2"/>
</dbReference>
<feature type="domain" description="Copper amine oxidase-like N-terminal" evidence="3">
    <location>
        <begin position="82"/>
        <end position="124"/>
    </location>
</feature>
<evidence type="ECO:0000259" key="3">
    <source>
        <dbReference type="Pfam" id="PF07833"/>
    </source>
</evidence>
<feature type="signal peptide" evidence="2">
    <location>
        <begin position="1"/>
        <end position="23"/>
    </location>
</feature>
<dbReference type="KEGG" id="cle:Clole_1623"/>
<dbReference type="Gene3D" id="3.30.457.10">
    <property type="entry name" value="Copper amine oxidase-like, N-terminal domain"/>
    <property type="match status" value="2"/>
</dbReference>